<reference evidence="1" key="1">
    <citation type="submission" date="2021-01" db="EMBL/GenBank/DDBJ databases">
        <authorList>
            <person name="Corre E."/>
            <person name="Pelletier E."/>
            <person name="Niang G."/>
            <person name="Scheremetjew M."/>
            <person name="Finn R."/>
            <person name="Kale V."/>
            <person name="Holt S."/>
            <person name="Cochrane G."/>
            <person name="Meng A."/>
            <person name="Brown T."/>
            <person name="Cohen L."/>
        </authorList>
    </citation>
    <scope>NUCLEOTIDE SEQUENCE</scope>
    <source>
        <strain evidence="1">CCMP644</strain>
    </source>
</reference>
<accession>A0A6U2G3X3</accession>
<proteinExistence type="predicted"/>
<protein>
    <submittedName>
        <fullName evidence="1">Uncharacterized protein</fullName>
    </submittedName>
</protein>
<evidence type="ECO:0000313" key="1">
    <source>
        <dbReference type="EMBL" id="CAD8981319.1"/>
    </source>
</evidence>
<dbReference type="AlphaFoldDB" id="A0A6U2G3X3"/>
<gene>
    <name evidence="1" type="ORF">HAND00432_LOCUS32329</name>
</gene>
<organism evidence="1">
    <name type="scientific">Hemiselmis andersenii</name>
    <name type="common">Cryptophyte alga</name>
    <dbReference type="NCBI Taxonomy" id="464988"/>
    <lineage>
        <taxon>Eukaryota</taxon>
        <taxon>Cryptophyceae</taxon>
        <taxon>Cryptomonadales</taxon>
        <taxon>Hemiselmidaceae</taxon>
        <taxon>Hemiselmis</taxon>
    </lineage>
</organism>
<sequence>MHYLLERPWKEGGGGLSYEFLVRVEGESSFETNPLYAIMHESIYCSGAKEGSQWSAGRRIDPRFDYKKTLADPNGQVMMFGEHTFEWMYEDYASLRGLKDAAHFIAGKKDWGKLYDAEALKKSTVPSAAAVYYDDVYVEHDLSVKTAALTGSGKGGSKMKIWVTNEYQHSGLRDDGYRILDRLLGMIRGTHQVPS</sequence>
<name>A0A6U2G3X3_HEMAN</name>
<dbReference type="EMBL" id="HBFX01053737">
    <property type="protein sequence ID" value="CAD8981319.1"/>
    <property type="molecule type" value="Transcribed_RNA"/>
</dbReference>